<dbReference type="SUPFAM" id="SSF52540">
    <property type="entry name" value="P-loop containing nucleoside triphosphate hydrolases"/>
    <property type="match status" value="1"/>
</dbReference>
<evidence type="ECO:0000256" key="8">
    <source>
        <dbReference type="ARBA" id="ARBA00022859"/>
    </source>
</evidence>
<dbReference type="InterPro" id="IPR041075">
    <property type="entry name" value="NOD1/2_WH"/>
</dbReference>
<comment type="subcellular location">
    <subcellularLocation>
        <location evidence="1">Cytoplasm</location>
    </subcellularLocation>
</comment>
<evidence type="ECO:0000256" key="3">
    <source>
        <dbReference type="ARBA" id="ARBA00022588"/>
    </source>
</evidence>
<evidence type="ECO:0000313" key="11">
    <source>
        <dbReference type="Ensembl" id="ENSEBUP00000008421.1"/>
    </source>
</evidence>
<dbReference type="GeneTree" id="ENSGT00940000159520"/>
<dbReference type="InterPro" id="IPR011029">
    <property type="entry name" value="DEATH-like_dom_sf"/>
</dbReference>
<evidence type="ECO:0000256" key="7">
    <source>
        <dbReference type="ARBA" id="ARBA00022840"/>
    </source>
</evidence>
<keyword evidence="7" id="KW-0067">ATP-binding</keyword>
<dbReference type="Proteomes" id="UP000694388">
    <property type="component" value="Unplaced"/>
</dbReference>
<dbReference type="GO" id="GO:0005524">
    <property type="term" value="F:ATP binding"/>
    <property type="evidence" value="ECO:0007669"/>
    <property type="project" value="UniProtKB-KW"/>
</dbReference>
<dbReference type="GO" id="GO:0042981">
    <property type="term" value="P:regulation of apoptotic process"/>
    <property type="evidence" value="ECO:0007669"/>
    <property type="project" value="InterPro"/>
</dbReference>
<evidence type="ECO:0000313" key="12">
    <source>
        <dbReference type="Proteomes" id="UP000694388"/>
    </source>
</evidence>
<dbReference type="PANTHER" id="PTHR45690">
    <property type="entry name" value="NACHT, LRR AND PYD DOMAINS-CONTAINING PROTEIN 12"/>
    <property type="match status" value="1"/>
</dbReference>
<accession>A0A8C4Q169</accession>
<dbReference type="InterPro" id="IPR001315">
    <property type="entry name" value="CARD"/>
</dbReference>
<name>A0A8C4Q169_EPTBU</name>
<reference evidence="11" key="1">
    <citation type="submission" date="2025-08" db="UniProtKB">
        <authorList>
            <consortium name="Ensembl"/>
        </authorList>
    </citation>
    <scope>IDENTIFICATION</scope>
</reference>
<evidence type="ECO:0000259" key="10">
    <source>
        <dbReference type="PROSITE" id="PS50837"/>
    </source>
</evidence>
<evidence type="ECO:0000256" key="6">
    <source>
        <dbReference type="ARBA" id="ARBA00022801"/>
    </source>
</evidence>
<dbReference type="CDD" id="cd01671">
    <property type="entry name" value="CARD"/>
    <property type="match status" value="1"/>
</dbReference>
<evidence type="ECO:0000256" key="1">
    <source>
        <dbReference type="ARBA" id="ARBA00004496"/>
    </source>
</evidence>
<proteinExistence type="predicted"/>
<evidence type="ECO:0000256" key="5">
    <source>
        <dbReference type="ARBA" id="ARBA00022741"/>
    </source>
</evidence>
<dbReference type="InterPro" id="IPR027417">
    <property type="entry name" value="P-loop_NTPase"/>
</dbReference>
<dbReference type="Gene3D" id="3.40.50.300">
    <property type="entry name" value="P-loop containing nucleotide triphosphate hydrolases"/>
    <property type="match status" value="1"/>
</dbReference>
<keyword evidence="2" id="KW-0963">Cytoplasm</keyword>
<dbReference type="Pfam" id="PF17779">
    <property type="entry name" value="WHD_NOD2"/>
    <property type="match status" value="1"/>
</dbReference>
<keyword evidence="5" id="KW-0547">Nucleotide-binding</keyword>
<keyword evidence="8" id="KW-0391">Immunity</keyword>
<dbReference type="Pfam" id="PF00619">
    <property type="entry name" value="CARD"/>
    <property type="match status" value="1"/>
</dbReference>
<dbReference type="AlphaFoldDB" id="A0A8C4Q169"/>
<evidence type="ECO:0000256" key="4">
    <source>
        <dbReference type="ARBA" id="ARBA00022737"/>
    </source>
</evidence>
<organism evidence="11 12">
    <name type="scientific">Eptatretus burgeri</name>
    <name type="common">Inshore hagfish</name>
    <dbReference type="NCBI Taxonomy" id="7764"/>
    <lineage>
        <taxon>Eukaryota</taxon>
        <taxon>Metazoa</taxon>
        <taxon>Chordata</taxon>
        <taxon>Craniata</taxon>
        <taxon>Vertebrata</taxon>
        <taxon>Cyclostomata</taxon>
        <taxon>Myxini</taxon>
        <taxon>Myxiniformes</taxon>
        <taxon>Myxinidae</taxon>
        <taxon>Eptatretinae</taxon>
        <taxon>Eptatretus</taxon>
    </lineage>
</organism>
<dbReference type="Ensembl" id="ENSEBUT00000008924.1">
    <property type="protein sequence ID" value="ENSEBUP00000008421.1"/>
    <property type="gene ID" value="ENSEBUG00000005451.1"/>
</dbReference>
<dbReference type="PANTHER" id="PTHR45690:SF19">
    <property type="entry name" value="NACHT, LRR AND PYD DOMAINS-CONTAINING PROTEIN 3"/>
    <property type="match status" value="1"/>
</dbReference>
<keyword evidence="4" id="KW-0677">Repeat</keyword>
<dbReference type="GO" id="GO:0006954">
    <property type="term" value="P:inflammatory response"/>
    <property type="evidence" value="ECO:0007669"/>
    <property type="project" value="UniProtKB-KW"/>
</dbReference>
<protein>
    <submittedName>
        <fullName evidence="11">Uncharacterized protein</fullName>
    </submittedName>
</protein>
<sequence>MADDNETNEDTNVNLLVVNRPNIVEALLHDPSKAFDEARARGVLSREDCDALAGEKSNADKIRKCLDVVDGKGEECVQIFLNILYNLRDSYPQDLKKELKNFMIIKDYNSSLGECARLEDRFVEPVIVKSKPEIEVEYQEHEMIKPRRKNNVKKIKEDRVSMEDLFKQNGSSLQHVTKVLMFGSPGIGKSMLCRKLVVDWAENDEKIKNQFDFVILLKCRNLNHISTETTLKEIILNEYPSLKEVVVYLMENAFRLLLVLDALDEMKHPLDFNKVCTSPQEANDVGSIIAGLLQGTLLSHGTVLVTTRLMGLQWLHHVHYDPKSTCMAEIVGFSHEKTDNFFQRFFKNEEKAKQVLQHVSENEVLSSLCFNPVFCWITATCLGRYFDSNERSTRDPVPKTMTELFSLYLHLHLEHHGGKSITSSPNSLLSLCRLAFHGVKERKILFSDEDLITFLSEVFLKTEVESFFAALYFLLPECEESVDEVFFSLRFLVCLLVFLFVRVTSQPSFELGS</sequence>
<dbReference type="Pfam" id="PF05729">
    <property type="entry name" value="NACHT"/>
    <property type="match status" value="1"/>
</dbReference>
<evidence type="ECO:0000259" key="9">
    <source>
        <dbReference type="PROSITE" id="PS50209"/>
    </source>
</evidence>
<dbReference type="InterPro" id="IPR050637">
    <property type="entry name" value="NLRP_innate_immun_reg"/>
</dbReference>
<dbReference type="PROSITE" id="PS50837">
    <property type="entry name" value="NACHT"/>
    <property type="match status" value="1"/>
</dbReference>
<dbReference type="GO" id="GO:0061702">
    <property type="term" value="C:canonical inflammasome complex"/>
    <property type="evidence" value="ECO:0007669"/>
    <property type="project" value="UniProtKB-SubCell"/>
</dbReference>
<dbReference type="PROSITE" id="PS50209">
    <property type="entry name" value="CARD"/>
    <property type="match status" value="1"/>
</dbReference>
<feature type="domain" description="CARD" evidence="9">
    <location>
        <begin position="8"/>
        <end position="99"/>
    </location>
</feature>
<feature type="domain" description="NACHT" evidence="10">
    <location>
        <begin position="177"/>
        <end position="308"/>
    </location>
</feature>
<dbReference type="GO" id="GO:0045087">
    <property type="term" value="P:innate immune response"/>
    <property type="evidence" value="ECO:0007669"/>
    <property type="project" value="UniProtKB-KW"/>
</dbReference>
<reference evidence="11" key="2">
    <citation type="submission" date="2025-09" db="UniProtKB">
        <authorList>
            <consortium name="Ensembl"/>
        </authorList>
    </citation>
    <scope>IDENTIFICATION</scope>
</reference>
<dbReference type="OMA" id="NTFQINI"/>
<keyword evidence="3" id="KW-0399">Innate immunity</keyword>
<dbReference type="SUPFAM" id="SSF47986">
    <property type="entry name" value="DEATH domain"/>
    <property type="match status" value="1"/>
</dbReference>
<dbReference type="Gene3D" id="1.10.533.10">
    <property type="entry name" value="Death Domain, Fas"/>
    <property type="match status" value="1"/>
</dbReference>
<evidence type="ECO:0000256" key="2">
    <source>
        <dbReference type="ARBA" id="ARBA00022490"/>
    </source>
</evidence>
<dbReference type="InterPro" id="IPR007111">
    <property type="entry name" value="NACHT_NTPase"/>
</dbReference>
<keyword evidence="6" id="KW-0378">Hydrolase</keyword>
<keyword evidence="12" id="KW-1185">Reference proteome</keyword>